<name>A0A9X4JTG2_9FIRM</name>
<dbReference type="Proteomes" id="UP001154312">
    <property type="component" value="Unassembled WGS sequence"/>
</dbReference>
<reference evidence="1" key="1">
    <citation type="submission" date="2022-02" db="EMBL/GenBank/DDBJ databases">
        <authorList>
            <person name="Leng L."/>
        </authorList>
    </citation>
    <scope>NUCLEOTIDE SEQUENCE</scope>
    <source>
        <strain evidence="1">JI</strain>
    </source>
</reference>
<dbReference type="RefSeq" id="WP_277444103.1">
    <property type="nucleotide sequence ID" value="NZ_JAKOAV010000018.1"/>
</dbReference>
<protein>
    <submittedName>
        <fullName evidence="1">Uncharacterized protein</fullName>
    </submittedName>
</protein>
<dbReference type="EMBL" id="JAKOAV010000018">
    <property type="protein sequence ID" value="MDF9408724.1"/>
    <property type="molecule type" value="Genomic_DNA"/>
</dbReference>
<keyword evidence="2" id="KW-1185">Reference proteome</keyword>
<dbReference type="AlphaFoldDB" id="A0A9X4JTG2"/>
<proteinExistence type="predicted"/>
<gene>
    <name evidence="1" type="ORF">L7E55_10220</name>
</gene>
<sequence length="206" mass="22942">MRISGYGIDLYKIGNLQTSEGRGLNKNKQIMDLLPANASELIESYAKKYNKTNQGEVGFIEEKEVIDKDNIGLQRIGGKWEAIAPLNVSRSHSGNGSSGTRVKEPIKLSLPLPESITSYDSLCKGWEEIKQKYPDAKDAVSSPEKDLLAVLTPNKLMVFLNPEKGVDIPDLSIDVDESERIILNQWATGENVEKWDADMKKYLTEA</sequence>
<evidence type="ECO:0000313" key="1">
    <source>
        <dbReference type="EMBL" id="MDF9408724.1"/>
    </source>
</evidence>
<comment type="caution">
    <text evidence="1">The sequence shown here is derived from an EMBL/GenBank/DDBJ whole genome shotgun (WGS) entry which is preliminary data.</text>
</comment>
<accession>A0A9X4JTG2</accession>
<organism evidence="1 2">
    <name type="scientific">Pelotomaculum isophthalicicum JI</name>
    <dbReference type="NCBI Taxonomy" id="947010"/>
    <lineage>
        <taxon>Bacteria</taxon>
        <taxon>Bacillati</taxon>
        <taxon>Bacillota</taxon>
        <taxon>Clostridia</taxon>
        <taxon>Eubacteriales</taxon>
        <taxon>Desulfotomaculaceae</taxon>
        <taxon>Pelotomaculum</taxon>
    </lineage>
</organism>
<evidence type="ECO:0000313" key="2">
    <source>
        <dbReference type="Proteomes" id="UP001154312"/>
    </source>
</evidence>